<protein>
    <submittedName>
        <fullName evidence="2">Uncharacterized protein</fullName>
    </submittedName>
</protein>
<organism evidence="2 3">
    <name type="scientific">Muraenolepis orangiensis</name>
    <name type="common">Patagonian moray cod</name>
    <dbReference type="NCBI Taxonomy" id="630683"/>
    <lineage>
        <taxon>Eukaryota</taxon>
        <taxon>Metazoa</taxon>
        <taxon>Chordata</taxon>
        <taxon>Craniata</taxon>
        <taxon>Vertebrata</taxon>
        <taxon>Euteleostomi</taxon>
        <taxon>Actinopterygii</taxon>
        <taxon>Neopterygii</taxon>
        <taxon>Teleostei</taxon>
        <taxon>Neoteleostei</taxon>
        <taxon>Acanthomorphata</taxon>
        <taxon>Zeiogadaria</taxon>
        <taxon>Gadariae</taxon>
        <taxon>Gadiformes</taxon>
        <taxon>Muraenolepidoidei</taxon>
        <taxon>Muraenolepididae</taxon>
        <taxon>Muraenolepis</taxon>
    </lineage>
</organism>
<accession>A0A9Q0IDL4</accession>
<feature type="compositionally biased region" description="Basic and acidic residues" evidence="1">
    <location>
        <begin position="33"/>
        <end position="45"/>
    </location>
</feature>
<reference evidence="2" key="1">
    <citation type="submission" date="2022-07" db="EMBL/GenBank/DDBJ databases">
        <title>Chromosome-level genome of Muraenolepis orangiensis.</title>
        <authorList>
            <person name="Kim J."/>
        </authorList>
    </citation>
    <scope>NUCLEOTIDE SEQUENCE</scope>
    <source>
        <strain evidence="2">KU_S4_2022</strain>
        <tissue evidence="2">Muscle</tissue>
    </source>
</reference>
<feature type="region of interest" description="Disordered" evidence="1">
    <location>
        <begin position="298"/>
        <end position="326"/>
    </location>
</feature>
<feature type="region of interest" description="Disordered" evidence="1">
    <location>
        <begin position="211"/>
        <end position="230"/>
    </location>
</feature>
<feature type="compositionally biased region" description="Basic and acidic residues" evidence="1">
    <location>
        <begin position="298"/>
        <end position="310"/>
    </location>
</feature>
<name>A0A9Q0IDL4_9TELE</name>
<evidence type="ECO:0000313" key="3">
    <source>
        <dbReference type="Proteomes" id="UP001148018"/>
    </source>
</evidence>
<evidence type="ECO:0000256" key="1">
    <source>
        <dbReference type="SAM" id="MobiDB-lite"/>
    </source>
</evidence>
<sequence>MQHEEEGGPERLPPSWGAWPRGGPRQAPSEGYRSPERGRAAEHRGRGPLSAGLGCMRPAVYSGGPVLRGAGDHDPQVGGGVPLPDGGLRAPGGLPLLLGQRHRPQALVLGHHLPELRQLRRGALLPGIVDHPGELCQRPARQPRPEPLHRRQAAGHPGHRDGRRRPVGTRTLAELFQFLRGRHDLVRLHWTGVLQRALGLRRLESTELYHRGTERSVPEPATGHPDRHPPGDGVLCAGQRVLLHRDDRHRTATVTGRRHDLWRPGLLPLLLDRPSVRGLLHLRLSQWELLHQRQADLRGEQGGSHGEDPVLHQPEALHTLPGAHLQ</sequence>
<feature type="region of interest" description="Disordered" evidence="1">
    <location>
        <begin position="134"/>
        <end position="167"/>
    </location>
</feature>
<dbReference type="AlphaFoldDB" id="A0A9Q0IDL4"/>
<proteinExistence type="predicted"/>
<evidence type="ECO:0000313" key="2">
    <source>
        <dbReference type="EMBL" id="KAJ3592991.1"/>
    </source>
</evidence>
<dbReference type="EMBL" id="JANIIK010000112">
    <property type="protein sequence ID" value="KAJ3592991.1"/>
    <property type="molecule type" value="Genomic_DNA"/>
</dbReference>
<keyword evidence="3" id="KW-1185">Reference proteome</keyword>
<dbReference type="Proteomes" id="UP001148018">
    <property type="component" value="Unassembled WGS sequence"/>
</dbReference>
<feature type="non-terminal residue" evidence="2">
    <location>
        <position position="1"/>
    </location>
</feature>
<feature type="region of interest" description="Disordered" evidence="1">
    <location>
        <begin position="1"/>
        <end position="54"/>
    </location>
</feature>
<gene>
    <name evidence="2" type="ORF">NHX12_005329</name>
</gene>
<comment type="caution">
    <text evidence="2">The sequence shown here is derived from an EMBL/GenBank/DDBJ whole genome shotgun (WGS) entry which is preliminary data.</text>
</comment>